<evidence type="ECO:0000313" key="2">
    <source>
        <dbReference type="Proteomes" id="UP000322530"/>
    </source>
</evidence>
<dbReference type="AlphaFoldDB" id="A0A5A5TAG5"/>
<keyword evidence="2" id="KW-1185">Reference proteome</keyword>
<organism evidence="1 2">
    <name type="scientific">Dictyobacter arantiisoli</name>
    <dbReference type="NCBI Taxonomy" id="2014874"/>
    <lineage>
        <taxon>Bacteria</taxon>
        <taxon>Bacillati</taxon>
        <taxon>Chloroflexota</taxon>
        <taxon>Ktedonobacteria</taxon>
        <taxon>Ktedonobacterales</taxon>
        <taxon>Dictyobacteraceae</taxon>
        <taxon>Dictyobacter</taxon>
    </lineage>
</organism>
<protein>
    <submittedName>
        <fullName evidence="1">Uncharacterized protein</fullName>
    </submittedName>
</protein>
<reference evidence="1 2" key="1">
    <citation type="submission" date="2019-01" db="EMBL/GenBank/DDBJ databases">
        <title>Draft genome sequence of Dictyobacter sp. Uno17.</title>
        <authorList>
            <person name="Wang C.M."/>
            <person name="Zheng Y."/>
            <person name="Sakai Y."/>
            <person name="Abe K."/>
            <person name="Yokota A."/>
            <person name="Yabe S."/>
        </authorList>
    </citation>
    <scope>NUCLEOTIDE SEQUENCE [LARGE SCALE GENOMIC DNA]</scope>
    <source>
        <strain evidence="1 2">Uno17</strain>
    </source>
</reference>
<accession>A0A5A5TAG5</accession>
<dbReference type="OrthoDB" id="166235at2"/>
<comment type="caution">
    <text evidence="1">The sequence shown here is derived from an EMBL/GenBank/DDBJ whole genome shotgun (WGS) entry which is preliminary data.</text>
</comment>
<proteinExistence type="predicted"/>
<dbReference type="EMBL" id="BIXY01000019">
    <property type="protein sequence ID" value="GCF08146.1"/>
    <property type="molecule type" value="Genomic_DNA"/>
</dbReference>
<dbReference type="RefSeq" id="WP_149401146.1">
    <property type="nucleotide sequence ID" value="NZ_BIXY01000019.1"/>
</dbReference>
<name>A0A5A5TAG5_9CHLR</name>
<sequence>MTTTGELRAIVEELELVDAGEAASYLGEDIPGKDAGSDITALTSCLSDIALADEHYFQLC</sequence>
<evidence type="ECO:0000313" key="1">
    <source>
        <dbReference type="EMBL" id="GCF08146.1"/>
    </source>
</evidence>
<dbReference type="Proteomes" id="UP000322530">
    <property type="component" value="Unassembled WGS sequence"/>
</dbReference>
<gene>
    <name evidence="1" type="ORF">KDI_17100</name>
</gene>